<evidence type="ECO:0000256" key="5">
    <source>
        <dbReference type="ARBA" id="ARBA00023098"/>
    </source>
</evidence>
<evidence type="ECO:0000313" key="10">
    <source>
        <dbReference type="Proteomes" id="UP000694867"/>
    </source>
</evidence>
<dbReference type="InterPro" id="IPR000073">
    <property type="entry name" value="AB_hydrolase_1"/>
</dbReference>
<dbReference type="GO" id="GO:0016787">
    <property type="term" value="F:hydrolase activity"/>
    <property type="evidence" value="ECO:0007669"/>
    <property type="project" value="UniProtKB-KW"/>
</dbReference>
<dbReference type="Pfam" id="PF04083">
    <property type="entry name" value="Abhydro_lipase"/>
    <property type="match status" value="1"/>
</dbReference>
<gene>
    <name evidence="11" type="primary">LOC100905533</name>
</gene>
<dbReference type="AlphaFoldDB" id="A0AAJ7SFY9"/>
<feature type="transmembrane region" description="Helical" evidence="7">
    <location>
        <begin position="16"/>
        <end position="36"/>
    </location>
</feature>
<keyword evidence="6" id="KW-0325">Glycoprotein</keyword>
<keyword evidence="10" id="KW-1185">Reference proteome</keyword>
<feature type="domain" description="AB hydrolase-1" evidence="8">
    <location>
        <begin position="135"/>
        <end position="408"/>
    </location>
</feature>
<dbReference type="InterPro" id="IPR006693">
    <property type="entry name" value="AB_hydrolase_lipase"/>
</dbReference>
<evidence type="ECO:0000259" key="9">
    <source>
        <dbReference type="Pfam" id="PF04083"/>
    </source>
</evidence>
<dbReference type="FunFam" id="3.40.50.1820:FF:000057">
    <property type="entry name" value="Lipase"/>
    <property type="match status" value="1"/>
</dbReference>
<sequence length="461" mass="52554">MSSSKEPRGSAKGRRVLRYLCYSVVAMFLSTSIVLYDITNGGPCLELITPLVDYALPIMDDPDLGKTVADLARSKGFHFESHEVTSEDGYIIELHRIFDPKFKARRPPVVVGLPLFLSSAAIMSDFRNNTPAYIFADHGFDVWLTNARGNRFARRHLRLDPERDKLDFYDYTFVDIGEFDLSAQIDYVLEATGEKKVFFVGMSQGAASLFALLSRRPSYNDKIEAMVSYGGFRSICFTFNRAVQVIDFLTWPVTDLLLKFEALALVGPHSSSMVDRVCARASTLCGLFFNYALFSSHHYLNVTRFGVYMEHMPAGTSLKNFVYFGQSRGMNCDGSVREFDYDRGLFTRLLLYLNLRTSRNMDRYGSEEPPVLDPNRIRIPIKLYFSDGDDLVPIQETMKIAEDIGIPAENIHRIDDDRFSHLNYIFNKRRKDYVIHSIDFFKGIKTPWPLENPPGHSDGDP</sequence>
<accession>A0AAJ7SFY9</accession>
<dbReference type="GO" id="GO:0016042">
    <property type="term" value="P:lipid catabolic process"/>
    <property type="evidence" value="ECO:0007669"/>
    <property type="project" value="UniProtKB-KW"/>
</dbReference>
<keyword evidence="7" id="KW-0812">Transmembrane</keyword>
<evidence type="ECO:0000256" key="1">
    <source>
        <dbReference type="ARBA" id="ARBA00010701"/>
    </source>
</evidence>
<organism evidence="10 11">
    <name type="scientific">Galendromus occidentalis</name>
    <name type="common">western predatory mite</name>
    <dbReference type="NCBI Taxonomy" id="34638"/>
    <lineage>
        <taxon>Eukaryota</taxon>
        <taxon>Metazoa</taxon>
        <taxon>Ecdysozoa</taxon>
        <taxon>Arthropoda</taxon>
        <taxon>Chelicerata</taxon>
        <taxon>Arachnida</taxon>
        <taxon>Acari</taxon>
        <taxon>Parasitiformes</taxon>
        <taxon>Mesostigmata</taxon>
        <taxon>Gamasina</taxon>
        <taxon>Phytoseioidea</taxon>
        <taxon>Phytoseiidae</taxon>
        <taxon>Typhlodrominae</taxon>
        <taxon>Galendromus</taxon>
    </lineage>
</organism>
<feature type="domain" description="Partial AB-hydrolase lipase" evidence="9">
    <location>
        <begin position="68"/>
        <end position="112"/>
    </location>
</feature>
<keyword evidence="3" id="KW-0378">Hydrolase</keyword>
<evidence type="ECO:0000256" key="6">
    <source>
        <dbReference type="ARBA" id="ARBA00023180"/>
    </source>
</evidence>
<dbReference type="GeneID" id="100905533"/>
<dbReference type="PANTHER" id="PTHR11005">
    <property type="entry name" value="LYSOSOMAL ACID LIPASE-RELATED"/>
    <property type="match status" value="1"/>
</dbReference>
<keyword evidence="2" id="KW-0732">Signal</keyword>
<evidence type="ECO:0000259" key="8">
    <source>
        <dbReference type="Pfam" id="PF00561"/>
    </source>
</evidence>
<evidence type="ECO:0000313" key="11">
    <source>
        <dbReference type="RefSeq" id="XP_028967360.1"/>
    </source>
</evidence>
<evidence type="ECO:0000256" key="3">
    <source>
        <dbReference type="ARBA" id="ARBA00022801"/>
    </source>
</evidence>
<keyword evidence="7" id="KW-0472">Membrane</keyword>
<dbReference type="SUPFAM" id="SSF53474">
    <property type="entry name" value="alpha/beta-Hydrolases"/>
    <property type="match status" value="1"/>
</dbReference>
<evidence type="ECO:0000256" key="4">
    <source>
        <dbReference type="ARBA" id="ARBA00022963"/>
    </source>
</evidence>
<name>A0AAJ7SFY9_9ACAR</name>
<keyword evidence="4" id="KW-0442">Lipid degradation</keyword>
<keyword evidence="5" id="KW-0443">Lipid metabolism</keyword>
<dbReference type="Proteomes" id="UP000694867">
    <property type="component" value="Unplaced"/>
</dbReference>
<proteinExistence type="inferred from homology"/>
<reference evidence="11" key="1">
    <citation type="submission" date="2025-08" db="UniProtKB">
        <authorList>
            <consortium name="RefSeq"/>
        </authorList>
    </citation>
    <scope>IDENTIFICATION</scope>
</reference>
<dbReference type="RefSeq" id="XP_028967360.1">
    <property type="nucleotide sequence ID" value="XM_029111527.1"/>
</dbReference>
<comment type="similarity">
    <text evidence="1">Belongs to the AB hydrolase superfamily. Lipase family.</text>
</comment>
<dbReference type="InterPro" id="IPR029058">
    <property type="entry name" value="AB_hydrolase_fold"/>
</dbReference>
<dbReference type="Gene3D" id="3.40.50.1820">
    <property type="entry name" value="alpha/beta hydrolase"/>
    <property type="match status" value="1"/>
</dbReference>
<keyword evidence="7" id="KW-1133">Transmembrane helix</keyword>
<dbReference type="KEGG" id="goe:100905533"/>
<dbReference type="Pfam" id="PF00561">
    <property type="entry name" value="Abhydrolase_1"/>
    <property type="match status" value="1"/>
</dbReference>
<evidence type="ECO:0000256" key="2">
    <source>
        <dbReference type="ARBA" id="ARBA00022729"/>
    </source>
</evidence>
<protein>
    <submittedName>
        <fullName evidence="11">Lipase member K</fullName>
    </submittedName>
</protein>
<evidence type="ECO:0000256" key="7">
    <source>
        <dbReference type="SAM" id="Phobius"/>
    </source>
</evidence>